<proteinExistence type="predicted"/>
<organism evidence="1 2">
    <name type="scientific">Youngiibacter multivorans</name>
    <dbReference type="NCBI Taxonomy" id="937251"/>
    <lineage>
        <taxon>Bacteria</taxon>
        <taxon>Bacillati</taxon>
        <taxon>Bacillota</taxon>
        <taxon>Clostridia</taxon>
        <taxon>Eubacteriales</taxon>
        <taxon>Clostridiaceae</taxon>
        <taxon>Youngiibacter</taxon>
    </lineage>
</organism>
<accession>A0ABS4G8C1</accession>
<reference evidence="1 2" key="1">
    <citation type="submission" date="2021-03" db="EMBL/GenBank/DDBJ databases">
        <title>Genomic Encyclopedia of Type Strains, Phase IV (KMG-IV): sequencing the most valuable type-strain genomes for metagenomic binning, comparative biology and taxonomic classification.</title>
        <authorList>
            <person name="Goeker M."/>
        </authorList>
    </citation>
    <scope>NUCLEOTIDE SEQUENCE [LARGE SCALE GENOMIC DNA]</scope>
    <source>
        <strain evidence="1 2">DSM 6139</strain>
    </source>
</reference>
<dbReference type="InterPro" id="IPR050583">
    <property type="entry name" value="Mycobacterial_A85_antigen"/>
</dbReference>
<dbReference type="InterPro" id="IPR029058">
    <property type="entry name" value="AB_hydrolase_fold"/>
</dbReference>
<evidence type="ECO:0000313" key="2">
    <source>
        <dbReference type="Proteomes" id="UP001519271"/>
    </source>
</evidence>
<dbReference type="SUPFAM" id="SSF53474">
    <property type="entry name" value="alpha/beta-Hydrolases"/>
    <property type="match status" value="1"/>
</dbReference>
<dbReference type="InterPro" id="IPR000801">
    <property type="entry name" value="Esterase-like"/>
</dbReference>
<protein>
    <submittedName>
        <fullName evidence="1">Esterase/lipase superfamily enzyme</fullName>
    </submittedName>
</protein>
<evidence type="ECO:0000313" key="1">
    <source>
        <dbReference type="EMBL" id="MBP1920817.1"/>
    </source>
</evidence>
<dbReference type="Gene3D" id="3.40.50.1820">
    <property type="entry name" value="alpha/beta hydrolase"/>
    <property type="match status" value="1"/>
</dbReference>
<dbReference type="PANTHER" id="PTHR48098">
    <property type="entry name" value="ENTEROCHELIN ESTERASE-RELATED"/>
    <property type="match status" value="1"/>
</dbReference>
<keyword evidence="2" id="KW-1185">Reference proteome</keyword>
<dbReference type="Proteomes" id="UP001519271">
    <property type="component" value="Unassembled WGS sequence"/>
</dbReference>
<dbReference type="EMBL" id="JAGGKC010000042">
    <property type="protein sequence ID" value="MBP1920817.1"/>
    <property type="molecule type" value="Genomic_DNA"/>
</dbReference>
<dbReference type="Pfam" id="PF00756">
    <property type="entry name" value="Esterase"/>
    <property type="match status" value="1"/>
</dbReference>
<gene>
    <name evidence="1" type="ORF">J2Z34_003334</name>
</gene>
<comment type="caution">
    <text evidence="1">The sequence shown here is derived from an EMBL/GenBank/DDBJ whole genome shotgun (WGS) entry which is preliminary data.</text>
</comment>
<dbReference type="RefSeq" id="WP_209460975.1">
    <property type="nucleotide sequence ID" value="NZ_JAGGKC010000042.1"/>
</dbReference>
<dbReference type="PANTHER" id="PTHR48098:SF3">
    <property type="entry name" value="IRON(III) ENTEROBACTIN ESTERASE"/>
    <property type="match status" value="1"/>
</dbReference>
<sequence length="250" mass="29307">MQISYQKIYSRNLNRDIEFKSYGHAGKPMIVFPSSGGRFYEFEDFKMIDAIAHLIDRGLVRVFTPDSVDSESWYNYGLPSEERAKRHNQYDLFIVEELVPLIKEQTGWYGGFIAHGSSMGAFHALNIYLRHPDVFDATIALSGIYDARFFVGEDFGYNVYINSPVDYLKNIDDSYYLDRYRNGDIIVCVGQGAFEAESIRDTRLIGDIFREKNIPAWVDFWGYEVAHDWPWWRVQIVYFLERLLEYRGMV</sequence>
<name>A0ABS4G8C1_9CLOT</name>